<sequence>MVQKNVGTINALIRITCGLTAVSYGTARLVKKAQNGTDGLLILMGAMKVAEGIVRYCPVTDMIDNTQMGQNLMQGMQQQPTQMTQQQNQPIPQQNQTSQYDI</sequence>
<gene>
    <name evidence="3" type="ORF">GCM10008986_25480</name>
</gene>
<keyword evidence="4" id="KW-1185">Reference proteome</keyword>
<accession>A0ABN1BGI9</accession>
<evidence type="ECO:0000259" key="2">
    <source>
        <dbReference type="Pfam" id="PF11127"/>
    </source>
</evidence>
<evidence type="ECO:0000256" key="1">
    <source>
        <dbReference type="SAM" id="MobiDB-lite"/>
    </source>
</evidence>
<feature type="domain" description="Inner membrane protein YgaP-like transmembrane" evidence="2">
    <location>
        <begin position="3"/>
        <end position="63"/>
    </location>
</feature>
<protein>
    <recommendedName>
        <fullName evidence="2">Inner membrane protein YgaP-like transmembrane domain-containing protein</fullName>
    </recommendedName>
</protein>
<organism evidence="3 4">
    <name type="scientific">Salinibacillus aidingensis</name>
    <dbReference type="NCBI Taxonomy" id="237684"/>
    <lineage>
        <taxon>Bacteria</taxon>
        <taxon>Bacillati</taxon>
        <taxon>Bacillota</taxon>
        <taxon>Bacilli</taxon>
        <taxon>Bacillales</taxon>
        <taxon>Bacillaceae</taxon>
        <taxon>Salinibacillus</taxon>
    </lineage>
</organism>
<feature type="region of interest" description="Disordered" evidence="1">
    <location>
        <begin position="72"/>
        <end position="102"/>
    </location>
</feature>
<dbReference type="InterPro" id="IPR021309">
    <property type="entry name" value="YgaP-like_TM"/>
</dbReference>
<proteinExistence type="predicted"/>
<comment type="caution">
    <text evidence="3">The sequence shown here is derived from an EMBL/GenBank/DDBJ whole genome shotgun (WGS) entry which is preliminary data.</text>
</comment>
<evidence type="ECO:0000313" key="3">
    <source>
        <dbReference type="EMBL" id="GAA0497409.1"/>
    </source>
</evidence>
<dbReference type="EMBL" id="BAAADO010000005">
    <property type="protein sequence ID" value="GAA0497409.1"/>
    <property type="molecule type" value="Genomic_DNA"/>
</dbReference>
<name>A0ABN1BGI9_9BACI</name>
<evidence type="ECO:0000313" key="4">
    <source>
        <dbReference type="Proteomes" id="UP001500880"/>
    </source>
</evidence>
<dbReference type="Pfam" id="PF11127">
    <property type="entry name" value="YgaP-like_TM"/>
    <property type="match status" value="1"/>
</dbReference>
<dbReference type="RefSeq" id="WP_343841729.1">
    <property type="nucleotide sequence ID" value="NZ_BAAADO010000005.1"/>
</dbReference>
<reference evidence="3 4" key="1">
    <citation type="journal article" date="2019" name="Int. J. Syst. Evol. Microbiol.">
        <title>The Global Catalogue of Microorganisms (GCM) 10K type strain sequencing project: providing services to taxonomists for standard genome sequencing and annotation.</title>
        <authorList>
            <consortium name="The Broad Institute Genomics Platform"/>
            <consortium name="The Broad Institute Genome Sequencing Center for Infectious Disease"/>
            <person name="Wu L."/>
            <person name="Ma J."/>
        </authorList>
    </citation>
    <scope>NUCLEOTIDE SEQUENCE [LARGE SCALE GENOMIC DNA]</scope>
    <source>
        <strain evidence="3 4">JCM 12389</strain>
    </source>
</reference>
<dbReference type="Proteomes" id="UP001500880">
    <property type="component" value="Unassembled WGS sequence"/>
</dbReference>